<evidence type="ECO:0000313" key="1">
    <source>
        <dbReference type="EMBL" id="RZS34830.1"/>
    </source>
</evidence>
<sequence>MTDEFDYTTLATCTMWPEPTDPGRGAAALAEHGDRAAALAATGLTPDPRRGFVHRVVCGTCKGAGTVGAYSGDLTEWEDNAYTCGHCHCSGDEPDSPVDDVPDEAHVIALGDRVDAVTEVEGFAWELVDRLGALGCAVTRLAWQVGRPRNTGWYLVPYPVTAATSTVPSRLLGKDDFEVVKPVYAIKGEGDSPLSMTGHGGNLAQHARWQEVTRRGLRYPDADELPKIYKTLAGNPAAGKPFTELRNPYTPLLHIWRAGFGVDYIDDTIKLRVHAK</sequence>
<keyword evidence="2" id="KW-1185">Reference proteome</keyword>
<evidence type="ECO:0000313" key="2">
    <source>
        <dbReference type="Proteomes" id="UP000294257"/>
    </source>
</evidence>
<dbReference type="RefSeq" id="WP_130346273.1">
    <property type="nucleotide sequence ID" value="NZ_SGWQ01000008.1"/>
</dbReference>
<name>A0A4Q7KIS3_9PSEU</name>
<protein>
    <submittedName>
        <fullName evidence="1">Uncharacterized protein</fullName>
    </submittedName>
</protein>
<organism evidence="1 2">
    <name type="scientific">Herbihabitans rhizosphaerae</name>
    <dbReference type="NCBI Taxonomy" id="1872711"/>
    <lineage>
        <taxon>Bacteria</taxon>
        <taxon>Bacillati</taxon>
        <taxon>Actinomycetota</taxon>
        <taxon>Actinomycetes</taxon>
        <taxon>Pseudonocardiales</taxon>
        <taxon>Pseudonocardiaceae</taxon>
        <taxon>Herbihabitans</taxon>
    </lineage>
</organism>
<accession>A0A4Q7KIS3</accession>
<gene>
    <name evidence="1" type="ORF">EV193_108179</name>
</gene>
<dbReference type="Proteomes" id="UP000294257">
    <property type="component" value="Unassembled WGS sequence"/>
</dbReference>
<dbReference type="OrthoDB" id="3541011at2"/>
<dbReference type="AlphaFoldDB" id="A0A4Q7KIS3"/>
<proteinExistence type="predicted"/>
<comment type="caution">
    <text evidence="1">The sequence shown here is derived from an EMBL/GenBank/DDBJ whole genome shotgun (WGS) entry which is preliminary data.</text>
</comment>
<reference evidence="1 2" key="1">
    <citation type="submission" date="2019-02" db="EMBL/GenBank/DDBJ databases">
        <title>Genomic Encyclopedia of Type Strains, Phase IV (KMG-IV): sequencing the most valuable type-strain genomes for metagenomic binning, comparative biology and taxonomic classification.</title>
        <authorList>
            <person name="Goeker M."/>
        </authorList>
    </citation>
    <scope>NUCLEOTIDE SEQUENCE [LARGE SCALE GENOMIC DNA]</scope>
    <source>
        <strain evidence="1 2">DSM 101727</strain>
    </source>
</reference>
<dbReference type="EMBL" id="SGWQ01000008">
    <property type="protein sequence ID" value="RZS34830.1"/>
    <property type="molecule type" value="Genomic_DNA"/>
</dbReference>